<dbReference type="OrthoDB" id="2106730at2759"/>
<dbReference type="SUPFAM" id="SSF89623">
    <property type="entry name" value="Ribose/Galactose isomerase RpiB/AlsB"/>
    <property type="match status" value="1"/>
</dbReference>
<dbReference type="PANTHER" id="PTHR30345:SF0">
    <property type="entry name" value="DNA DAMAGE-REPAIR_TOLERATION PROTEIN DRT102"/>
    <property type="match status" value="1"/>
</dbReference>
<organism evidence="2 3">
    <name type="scientific">Syncephalis pseudoplumigaleata</name>
    <dbReference type="NCBI Taxonomy" id="1712513"/>
    <lineage>
        <taxon>Eukaryota</taxon>
        <taxon>Fungi</taxon>
        <taxon>Fungi incertae sedis</taxon>
        <taxon>Zoopagomycota</taxon>
        <taxon>Zoopagomycotina</taxon>
        <taxon>Zoopagomycetes</taxon>
        <taxon>Zoopagales</taxon>
        <taxon>Piptocephalidaceae</taxon>
        <taxon>Syncephalis</taxon>
    </lineage>
</organism>
<keyword evidence="1 2" id="KW-0413">Isomerase</keyword>
<dbReference type="InterPro" id="IPR036569">
    <property type="entry name" value="RpiB_LacA_LacB_sf"/>
</dbReference>
<dbReference type="NCBIfam" id="TIGR00689">
    <property type="entry name" value="rpiB_lacA_lacB"/>
    <property type="match status" value="1"/>
</dbReference>
<dbReference type="GO" id="GO:0016853">
    <property type="term" value="F:isomerase activity"/>
    <property type="evidence" value="ECO:0007669"/>
    <property type="project" value="UniProtKB-KW"/>
</dbReference>
<dbReference type="Gene3D" id="3.40.1400.10">
    <property type="entry name" value="Sugar-phosphate isomerase, RpiB/LacA/LacB"/>
    <property type="match status" value="1"/>
</dbReference>
<name>A0A4P9YSW7_9FUNG</name>
<dbReference type="Proteomes" id="UP000278143">
    <property type="component" value="Unassembled WGS sequence"/>
</dbReference>
<dbReference type="Pfam" id="PF02502">
    <property type="entry name" value="LacAB_rpiB"/>
    <property type="match status" value="1"/>
</dbReference>
<dbReference type="GO" id="GO:0005975">
    <property type="term" value="P:carbohydrate metabolic process"/>
    <property type="evidence" value="ECO:0007669"/>
    <property type="project" value="InterPro"/>
</dbReference>
<accession>A0A4P9YSW7</accession>
<reference evidence="3" key="1">
    <citation type="journal article" date="2018" name="Nat. Microbiol.">
        <title>Leveraging single-cell genomics to expand the fungal tree of life.</title>
        <authorList>
            <person name="Ahrendt S.R."/>
            <person name="Quandt C.A."/>
            <person name="Ciobanu D."/>
            <person name="Clum A."/>
            <person name="Salamov A."/>
            <person name="Andreopoulos B."/>
            <person name="Cheng J.F."/>
            <person name="Woyke T."/>
            <person name="Pelin A."/>
            <person name="Henrissat B."/>
            <person name="Reynolds N.K."/>
            <person name="Benny G.L."/>
            <person name="Smith M.E."/>
            <person name="James T.Y."/>
            <person name="Grigoriev I.V."/>
        </authorList>
    </citation>
    <scope>NUCLEOTIDE SEQUENCE [LARGE SCALE GENOMIC DNA]</scope>
    <source>
        <strain evidence="3">Benny S71-1</strain>
    </source>
</reference>
<gene>
    <name evidence="2" type="ORF">SYNPS1DRAFT_26128</name>
</gene>
<dbReference type="NCBIfam" id="NF004051">
    <property type="entry name" value="PRK05571.1"/>
    <property type="match status" value="1"/>
</dbReference>
<sequence length="171" mass="18317">MGGGTVSAITPSTTNNVFRIAQYTRRPMAVPNPSLATFCHRAGYDLKQELIAYLRSQNKTVVDVGCHTKERVDYPDYAPLVAEQVLDTSASPKNAGVLVCGSGIGISIAANKINGIRCGLCHDHYDARMTRKHNDANVLALGGRTTGVEVAKEIVDTFLATGFDGNQHAAR</sequence>
<evidence type="ECO:0000313" key="2">
    <source>
        <dbReference type="EMBL" id="RKP22221.1"/>
    </source>
</evidence>
<dbReference type="NCBIfam" id="TIGR01120">
    <property type="entry name" value="rpiB"/>
    <property type="match status" value="1"/>
</dbReference>
<evidence type="ECO:0000256" key="1">
    <source>
        <dbReference type="ARBA" id="ARBA00023235"/>
    </source>
</evidence>
<feature type="non-terminal residue" evidence="2">
    <location>
        <position position="171"/>
    </location>
</feature>
<dbReference type="InterPro" id="IPR004785">
    <property type="entry name" value="RpiB"/>
</dbReference>
<proteinExistence type="predicted"/>
<dbReference type="EMBL" id="KZ992392">
    <property type="protein sequence ID" value="RKP22221.1"/>
    <property type="molecule type" value="Genomic_DNA"/>
</dbReference>
<dbReference type="PANTHER" id="PTHR30345">
    <property type="entry name" value="RIBOSE-5-PHOSPHATE ISOMERASE B"/>
    <property type="match status" value="1"/>
</dbReference>
<evidence type="ECO:0000313" key="3">
    <source>
        <dbReference type="Proteomes" id="UP000278143"/>
    </source>
</evidence>
<protein>
    <submittedName>
        <fullName evidence="2">Ribose/Galactose isomerase-domain-containing protein</fullName>
    </submittedName>
</protein>
<keyword evidence="3" id="KW-1185">Reference proteome</keyword>
<dbReference type="InterPro" id="IPR003500">
    <property type="entry name" value="RpiB_LacA_LacB"/>
</dbReference>
<dbReference type="AlphaFoldDB" id="A0A4P9YSW7"/>